<name>A0AAE3IUJ3_9BACI</name>
<feature type="domain" description="Capsule synthesis protein CapA" evidence="3">
    <location>
        <begin position="61"/>
        <end position="305"/>
    </location>
</feature>
<reference evidence="4" key="1">
    <citation type="submission" date="2022-10" db="EMBL/GenBank/DDBJ databases">
        <title>Description of Fervidibacillus gen. nov. in the family Fervidibacillaceae fam. nov. with two species, Fervidibacillus albus sp. nov., and Fervidibacillus halotolerans sp. nov., isolated from tidal flat sediments.</title>
        <authorList>
            <person name="Kwon K.K."/>
            <person name="Yang S.-H."/>
        </authorList>
    </citation>
    <scope>NUCLEOTIDE SEQUENCE</scope>
    <source>
        <strain evidence="4">JCM 19140</strain>
    </source>
</reference>
<protein>
    <submittedName>
        <fullName evidence="4">CapA family protein</fullName>
    </submittedName>
</protein>
<evidence type="ECO:0000256" key="2">
    <source>
        <dbReference type="SAM" id="Phobius"/>
    </source>
</evidence>
<dbReference type="AlphaFoldDB" id="A0AAE3IUJ3"/>
<dbReference type="Gene3D" id="3.60.21.10">
    <property type="match status" value="1"/>
</dbReference>
<comment type="caution">
    <text evidence="4">The sequence shown here is derived from an EMBL/GenBank/DDBJ whole genome shotgun (WGS) entry which is preliminary data.</text>
</comment>
<evidence type="ECO:0000313" key="5">
    <source>
        <dbReference type="Proteomes" id="UP001209318"/>
    </source>
</evidence>
<evidence type="ECO:0000256" key="1">
    <source>
        <dbReference type="ARBA" id="ARBA00005662"/>
    </source>
</evidence>
<sequence>MLKNKYLYIILTIFALFLILGGLYQFVSAQNEQSKTVHTVTSNGTRTIAAPQYKTWQETVTIGAIGDILIHDWVYQDAQTEDGYDFKPMFQYIRDTLLQPDILLANQESLLGGAEIGVSSYPSFNSPYEVGDALIDSGVDIVSTANNHTLDRGEKAILNAINYYERVGQTYVGHYKDVEDQNTLRIINKKGINFAFLSYTYGTNGIPVPEGKDYLVNLIDLDKMKEEIIRAKKEADVVVMSIHWGNEYQRVPSEEQKYIAQELASYGVDIIFGHHPHVLQPMEWIEVDGHKTFVVYSLGNFLSGQMWDYKDIGGVAEINVTKTVTNSGVSIELSEPTFLPTYVSNTNLHNYRVVPLQDAGNFGLSNASEKQKEIIDHMFQWIVQ</sequence>
<dbReference type="Pfam" id="PF09587">
    <property type="entry name" value="PGA_cap"/>
    <property type="match status" value="1"/>
</dbReference>
<gene>
    <name evidence="4" type="ORF">OEV98_14205</name>
</gene>
<dbReference type="CDD" id="cd07381">
    <property type="entry name" value="MPP_CapA"/>
    <property type="match status" value="1"/>
</dbReference>
<feature type="transmembrane region" description="Helical" evidence="2">
    <location>
        <begin position="7"/>
        <end position="27"/>
    </location>
</feature>
<dbReference type="InterPro" id="IPR019079">
    <property type="entry name" value="Capsule_synth_CapA"/>
</dbReference>
<keyword evidence="5" id="KW-1185">Reference proteome</keyword>
<dbReference type="EMBL" id="JAOUSF010000005">
    <property type="protein sequence ID" value="MCU9614692.1"/>
    <property type="molecule type" value="Genomic_DNA"/>
</dbReference>
<keyword evidence="2" id="KW-0472">Membrane</keyword>
<keyword evidence="2" id="KW-0812">Transmembrane</keyword>
<keyword evidence="2" id="KW-1133">Transmembrane helix</keyword>
<organism evidence="4 5">
    <name type="scientific">Perspicuibacillus lycopersici</name>
    <dbReference type="NCBI Taxonomy" id="1325689"/>
    <lineage>
        <taxon>Bacteria</taxon>
        <taxon>Bacillati</taxon>
        <taxon>Bacillota</taxon>
        <taxon>Bacilli</taxon>
        <taxon>Bacillales</taxon>
        <taxon>Bacillaceae</taxon>
        <taxon>Perspicuibacillus</taxon>
    </lineage>
</organism>
<dbReference type="PANTHER" id="PTHR33393:SF12">
    <property type="entry name" value="CAPSULE BIOSYNTHESIS PROTEIN CAPA"/>
    <property type="match status" value="1"/>
</dbReference>
<evidence type="ECO:0000313" key="4">
    <source>
        <dbReference type="EMBL" id="MCU9614692.1"/>
    </source>
</evidence>
<comment type="similarity">
    <text evidence="1">Belongs to the CapA family.</text>
</comment>
<proteinExistence type="inferred from homology"/>
<dbReference type="Proteomes" id="UP001209318">
    <property type="component" value="Unassembled WGS sequence"/>
</dbReference>
<evidence type="ECO:0000259" key="3">
    <source>
        <dbReference type="SMART" id="SM00854"/>
    </source>
</evidence>
<dbReference type="SMART" id="SM00854">
    <property type="entry name" value="PGA_cap"/>
    <property type="match status" value="1"/>
</dbReference>
<dbReference type="RefSeq" id="WP_263074017.1">
    <property type="nucleotide sequence ID" value="NZ_JAOUSF010000005.1"/>
</dbReference>
<dbReference type="InterPro" id="IPR052169">
    <property type="entry name" value="CW_Biosynth-Accessory"/>
</dbReference>
<accession>A0AAE3IUJ3</accession>
<dbReference type="PANTHER" id="PTHR33393">
    <property type="entry name" value="POLYGLUTAMINE SYNTHESIS ACCESSORY PROTEIN RV0574C-RELATED"/>
    <property type="match status" value="1"/>
</dbReference>
<dbReference type="InterPro" id="IPR029052">
    <property type="entry name" value="Metallo-depent_PP-like"/>
</dbReference>
<dbReference type="SUPFAM" id="SSF56300">
    <property type="entry name" value="Metallo-dependent phosphatases"/>
    <property type="match status" value="1"/>
</dbReference>